<name>A0ABV3M8E9_9ENTE</name>
<evidence type="ECO:0000256" key="4">
    <source>
        <dbReference type="ARBA" id="ARBA00022737"/>
    </source>
</evidence>
<keyword evidence="7" id="KW-1133">Transmembrane helix</keyword>
<feature type="compositionally biased region" description="Acidic residues" evidence="6">
    <location>
        <begin position="767"/>
        <end position="776"/>
    </location>
</feature>
<keyword evidence="7" id="KW-0472">Membrane</keyword>
<protein>
    <submittedName>
        <fullName evidence="9">Bacterial Ig-like domain-containing protein</fullName>
    </submittedName>
</protein>
<evidence type="ECO:0000256" key="3">
    <source>
        <dbReference type="ARBA" id="ARBA00022729"/>
    </source>
</evidence>
<feature type="compositionally biased region" description="Low complexity" evidence="6">
    <location>
        <begin position="75"/>
        <end position="96"/>
    </location>
</feature>
<feature type="domain" description="Gram-positive cocci surface proteins LPxTG" evidence="8">
    <location>
        <begin position="852"/>
        <end position="886"/>
    </location>
</feature>
<dbReference type="InterPro" id="IPR019931">
    <property type="entry name" value="LPXTG_anchor"/>
</dbReference>
<gene>
    <name evidence="9" type="ORF">AB1I55_01200</name>
</gene>
<evidence type="ECO:0000256" key="1">
    <source>
        <dbReference type="ARBA" id="ARBA00022512"/>
    </source>
</evidence>
<dbReference type="Pfam" id="PF00746">
    <property type="entry name" value="Gram_pos_anchor"/>
    <property type="match status" value="1"/>
</dbReference>
<dbReference type="NCBIfam" id="TIGR01167">
    <property type="entry name" value="LPXTG_anchor"/>
    <property type="match status" value="1"/>
</dbReference>
<dbReference type="Pfam" id="PF06458">
    <property type="entry name" value="MucBP"/>
    <property type="match status" value="1"/>
</dbReference>
<dbReference type="Proteomes" id="UP001554047">
    <property type="component" value="Unassembled WGS sequence"/>
</dbReference>
<dbReference type="Pfam" id="PF07523">
    <property type="entry name" value="Big_3"/>
    <property type="match status" value="6"/>
</dbReference>
<evidence type="ECO:0000256" key="7">
    <source>
        <dbReference type="SAM" id="Phobius"/>
    </source>
</evidence>
<evidence type="ECO:0000256" key="6">
    <source>
        <dbReference type="SAM" id="MobiDB-lite"/>
    </source>
</evidence>
<proteinExistence type="predicted"/>
<organism evidence="9 10">
    <name type="scientific">Enterococcus entomosocium</name>
    <dbReference type="NCBI Taxonomy" id="3034352"/>
    <lineage>
        <taxon>Bacteria</taxon>
        <taxon>Bacillati</taxon>
        <taxon>Bacillota</taxon>
        <taxon>Bacilli</taxon>
        <taxon>Lactobacillales</taxon>
        <taxon>Enterococcaceae</taxon>
        <taxon>Enterococcus</taxon>
    </lineage>
</organism>
<keyword evidence="7" id="KW-0812">Transmembrane</keyword>
<sequence length="886" mass="97674">MKKRVVIIKSGLIGMLILGTTFPIKWPIVHATERQQTEQQTPFIDSSVPLLADSTGSMNTGEKTDTQEGNADVISSETTESEVVTTTSNSETNQSNAADAAEKTQISVTAPSAETNVESTDSQPLAAESTKSIESFNYDLTVEYDPIKYKALVLDLPIPEKYAHQTLYQDPQLTEDFYVYKTDKVYMLVGLWYTSEVTGTNQLNISWTSFTGFTINYYGLTAVLEYTDANGNLLFTATYNIRFTNSHLTIKYVDETGMEIYPSQTINDSTNEPYDVSTSAFIPQIPGYILDTSQLPTNAKGVLPRGEVTVTYVYQKAPTDYTDLTVKDTTIYEQDTWIAADNFEQAISKEGKTLTYEEFIAEGGRVSGQVDTNKAATYKISYQLNHVSKEATILVKPRFTAIKVHDSSIYVGDDWAAEDNFDQAVDRDNNPVSFADVNVEGSVDTKKPGSYEVVYRYDGVASKAVITVKADQTKVTAHDSELYTGDNWKAKDNFDSATDRDGSSVDFGDITVTGTVDTTQAGKYEVIYSYHGVESKATITVKANQTAVKVHDSELYTGDNWTAKDNFDNATDRDGSSVDFGDITVTGIVDTTKVGEYEVIYSYHDLESKALITVKADQTTVKVHDSELYTGENWTAKDNFDSATDRDGKPVDFEDITVTGKADTTKAGEYEVTYIYRGVESKATITVKADETSLKVHDSTIKQGDEWLPETNFDSATDRDGKKVAFSEVEVNGTVNNNIVGQYTVSYHYGAVIAHAVITIQAKVSETPDETPTEVPEENRPESESPGTEFPETEASDPITEEPIKARPETETSETNDDEKNEKRPSEQSDNPSATGQTTPIKASKQSTVKQLPKTGETSSVLLSVTGILFLIGGLVLLYRKKSWRK</sequence>
<dbReference type="EMBL" id="JBFDTB010000001">
    <property type="protein sequence ID" value="MEW3464714.1"/>
    <property type="molecule type" value="Genomic_DNA"/>
</dbReference>
<evidence type="ECO:0000259" key="8">
    <source>
        <dbReference type="PROSITE" id="PS50847"/>
    </source>
</evidence>
<dbReference type="InterPro" id="IPR009459">
    <property type="entry name" value="MucBP_dom"/>
</dbReference>
<feature type="transmembrane region" description="Helical" evidence="7">
    <location>
        <begin position="861"/>
        <end position="879"/>
    </location>
</feature>
<evidence type="ECO:0000256" key="2">
    <source>
        <dbReference type="ARBA" id="ARBA00022525"/>
    </source>
</evidence>
<feature type="region of interest" description="Disordered" evidence="6">
    <location>
        <begin position="765"/>
        <end position="854"/>
    </location>
</feature>
<feature type="region of interest" description="Disordered" evidence="6">
    <location>
        <begin position="109"/>
        <end position="128"/>
    </location>
</feature>
<evidence type="ECO:0000313" key="9">
    <source>
        <dbReference type="EMBL" id="MEW3464714.1"/>
    </source>
</evidence>
<evidence type="ECO:0000256" key="5">
    <source>
        <dbReference type="ARBA" id="ARBA00023088"/>
    </source>
</evidence>
<feature type="compositionally biased region" description="Polar residues" evidence="6">
    <location>
        <begin position="828"/>
        <end position="854"/>
    </location>
</feature>
<dbReference type="RefSeq" id="WP_196043746.1">
    <property type="nucleotide sequence ID" value="NZ_JBFDTA010000001.1"/>
</dbReference>
<dbReference type="InterPro" id="IPR022038">
    <property type="entry name" value="Ig-like_bact"/>
</dbReference>
<keyword evidence="1" id="KW-0134">Cell wall</keyword>
<keyword evidence="5" id="KW-0572">Peptidoglycan-anchor</keyword>
<accession>A0ABV3M8E9</accession>
<keyword evidence="4" id="KW-0677">Repeat</keyword>
<dbReference type="Gene3D" id="3.10.20.320">
    <property type="entry name" value="Putative peptidoglycan bound protein (lpxtg motif)"/>
    <property type="match status" value="1"/>
</dbReference>
<dbReference type="InterPro" id="IPR013783">
    <property type="entry name" value="Ig-like_fold"/>
</dbReference>
<keyword evidence="3" id="KW-0732">Signal</keyword>
<keyword evidence="10" id="KW-1185">Reference proteome</keyword>
<feature type="region of interest" description="Disordered" evidence="6">
    <location>
        <begin position="48"/>
        <end position="104"/>
    </location>
</feature>
<dbReference type="PROSITE" id="PS50847">
    <property type="entry name" value="GRAM_POS_ANCHORING"/>
    <property type="match status" value="1"/>
</dbReference>
<feature type="compositionally biased region" description="Basic and acidic residues" evidence="6">
    <location>
        <begin position="818"/>
        <end position="827"/>
    </location>
</feature>
<dbReference type="Gene3D" id="2.60.40.10">
    <property type="entry name" value="Immunoglobulins"/>
    <property type="match status" value="6"/>
</dbReference>
<comment type="caution">
    <text evidence="9">The sequence shown here is derived from an EMBL/GenBank/DDBJ whole genome shotgun (WGS) entry which is preliminary data.</text>
</comment>
<reference evidence="9 10" key="1">
    <citation type="submission" date="2024-05" db="EMBL/GenBank/DDBJ databases">
        <title>Human gut microbiome strain richness.</title>
        <authorList>
            <person name="Chen-Liaw A."/>
        </authorList>
    </citation>
    <scope>NUCLEOTIDE SEQUENCE [LARGE SCALE GENOMIC DNA]</scope>
    <source>
        <strain evidence="9 10">J1100102st1_G3_J1100102_180507</strain>
    </source>
</reference>
<evidence type="ECO:0000313" key="10">
    <source>
        <dbReference type="Proteomes" id="UP001554047"/>
    </source>
</evidence>
<keyword evidence="2" id="KW-0964">Secreted</keyword>